<evidence type="ECO:0000313" key="3">
    <source>
        <dbReference type="Proteomes" id="UP000594759"/>
    </source>
</evidence>
<dbReference type="AlphaFoldDB" id="A0A7U3Q583"/>
<keyword evidence="1" id="KW-0472">Membrane</keyword>
<reference evidence="2 3" key="1">
    <citation type="submission" date="2020-11" db="EMBL/GenBank/DDBJ databases">
        <title>Pedobacter endophytica, an endophytic bacteria isolated form Carex pumila.</title>
        <authorList>
            <person name="Peng Y."/>
            <person name="Jiang L."/>
            <person name="Lee J."/>
        </authorList>
    </citation>
    <scope>NUCLEOTIDE SEQUENCE [LARGE SCALE GENOMIC DNA]</scope>
    <source>
        <strain evidence="2 3">JBR3-12</strain>
    </source>
</reference>
<gene>
    <name evidence="2" type="ORF">IZT61_17250</name>
</gene>
<dbReference type="InterPro" id="IPR021215">
    <property type="entry name" value="DUF2752"/>
</dbReference>
<sequence length="106" mass="12109">MAHQHSFLDWVERHLFTCPFKANFGFDCPGCGFQRSIIALMKGDFLSSFRIYPAAIPFILILLFTLIHLKMDFKMGAKVIKIAYGGVAIIILINYIYKIFTSQLIS</sequence>
<evidence type="ECO:0000256" key="1">
    <source>
        <dbReference type="SAM" id="Phobius"/>
    </source>
</evidence>
<dbReference type="Pfam" id="PF10825">
    <property type="entry name" value="DUF2752"/>
    <property type="match status" value="1"/>
</dbReference>
<accession>A0A7U3Q583</accession>
<dbReference type="EMBL" id="CP064939">
    <property type="protein sequence ID" value="QPH38799.1"/>
    <property type="molecule type" value="Genomic_DNA"/>
</dbReference>
<name>A0A7U3Q583_9SPHI</name>
<keyword evidence="1" id="KW-1133">Transmembrane helix</keyword>
<keyword evidence="3" id="KW-1185">Reference proteome</keyword>
<feature type="transmembrane region" description="Helical" evidence="1">
    <location>
        <begin position="49"/>
        <end position="67"/>
    </location>
</feature>
<dbReference type="KEGG" id="pex:IZT61_17250"/>
<feature type="transmembrane region" description="Helical" evidence="1">
    <location>
        <begin position="79"/>
        <end position="97"/>
    </location>
</feature>
<organism evidence="2 3">
    <name type="scientific">Pedobacter endophyticus</name>
    <dbReference type="NCBI Taxonomy" id="2789740"/>
    <lineage>
        <taxon>Bacteria</taxon>
        <taxon>Pseudomonadati</taxon>
        <taxon>Bacteroidota</taxon>
        <taxon>Sphingobacteriia</taxon>
        <taxon>Sphingobacteriales</taxon>
        <taxon>Sphingobacteriaceae</taxon>
        <taxon>Pedobacter</taxon>
    </lineage>
</organism>
<evidence type="ECO:0000313" key="2">
    <source>
        <dbReference type="EMBL" id="QPH38799.1"/>
    </source>
</evidence>
<dbReference type="Proteomes" id="UP000594759">
    <property type="component" value="Chromosome"/>
</dbReference>
<keyword evidence="1" id="KW-0812">Transmembrane</keyword>
<proteinExistence type="predicted"/>
<protein>
    <submittedName>
        <fullName evidence="2">DUF2752 domain-containing protein</fullName>
    </submittedName>
</protein>
<dbReference type="RefSeq" id="WP_196098275.1">
    <property type="nucleotide sequence ID" value="NZ_CP064939.1"/>
</dbReference>